<evidence type="ECO:0000313" key="10">
    <source>
        <dbReference type="EMBL" id="KEK18066.1"/>
    </source>
</evidence>
<evidence type="ECO:0000256" key="1">
    <source>
        <dbReference type="ARBA" id="ARBA00004141"/>
    </source>
</evidence>
<keyword evidence="4" id="KW-0378">Hydrolase</keyword>
<keyword evidence="7 8" id="KW-0472">Membrane</keyword>
<dbReference type="AlphaFoldDB" id="A0A073JV43"/>
<dbReference type="STRING" id="574376.BAMA_07750"/>
<dbReference type="InterPro" id="IPR022764">
    <property type="entry name" value="Peptidase_S54_rhomboid_dom"/>
</dbReference>
<proteinExistence type="predicted"/>
<gene>
    <name evidence="10" type="ORF">BAMA_07750</name>
</gene>
<dbReference type="InterPro" id="IPR002610">
    <property type="entry name" value="Peptidase_S54_rhomboid-like"/>
</dbReference>
<evidence type="ECO:0000313" key="11">
    <source>
        <dbReference type="Proteomes" id="UP000027822"/>
    </source>
</evidence>
<evidence type="ECO:0000256" key="5">
    <source>
        <dbReference type="ARBA" id="ARBA00022825"/>
    </source>
</evidence>
<evidence type="ECO:0000259" key="9">
    <source>
        <dbReference type="Pfam" id="PF01694"/>
    </source>
</evidence>
<feature type="transmembrane region" description="Helical" evidence="8">
    <location>
        <begin position="163"/>
        <end position="181"/>
    </location>
</feature>
<evidence type="ECO:0000256" key="7">
    <source>
        <dbReference type="ARBA" id="ARBA00023136"/>
    </source>
</evidence>
<dbReference type="PANTHER" id="PTHR22936">
    <property type="entry name" value="RHOMBOID-RELATED"/>
    <property type="match status" value="1"/>
</dbReference>
<feature type="transmembrane region" description="Helical" evidence="8">
    <location>
        <begin position="109"/>
        <end position="128"/>
    </location>
</feature>
<feature type="transmembrane region" description="Helical" evidence="8">
    <location>
        <begin position="140"/>
        <end position="157"/>
    </location>
</feature>
<feature type="domain" description="Peptidase S54 rhomboid" evidence="9">
    <location>
        <begin position="45"/>
        <end position="182"/>
    </location>
</feature>
<accession>A0A073JV43</accession>
<evidence type="ECO:0000256" key="8">
    <source>
        <dbReference type="SAM" id="Phobius"/>
    </source>
</evidence>
<dbReference type="EMBL" id="JOTN01000018">
    <property type="protein sequence ID" value="KEK18066.1"/>
    <property type="molecule type" value="Genomic_DNA"/>
</dbReference>
<evidence type="ECO:0000256" key="4">
    <source>
        <dbReference type="ARBA" id="ARBA00022801"/>
    </source>
</evidence>
<comment type="caution">
    <text evidence="10">The sequence shown here is derived from an EMBL/GenBank/DDBJ whole genome shotgun (WGS) entry which is preliminary data.</text>
</comment>
<keyword evidence="6 8" id="KW-1133">Transmembrane helix</keyword>
<comment type="subcellular location">
    <subcellularLocation>
        <location evidence="1">Membrane</location>
        <topology evidence="1">Multi-pass membrane protein</topology>
    </subcellularLocation>
</comment>
<name>A0A073JV43_9BACI</name>
<keyword evidence="5" id="KW-0720">Serine protease</keyword>
<organism evidence="10 11">
    <name type="scientific">Bacillus manliponensis</name>
    <dbReference type="NCBI Taxonomy" id="574376"/>
    <lineage>
        <taxon>Bacteria</taxon>
        <taxon>Bacillati</taxon>
        <taxon>Bacillota</taxon>
        <taxon>Bacilli</taxon>
        <taxon>Bacillales</taxon>
        <taxon>Bacillaceae</taxon>
        <taxon>Bacillus</taxon>
        <taxon>Bacillus cereus group</taxon>
    </lineage>
</organism>
<keyword evidence="2" id="KW-0645">Protease</keyword>
<dbReference type="PANTHER" id="PTHR22936:SF69">
    <property type="entry name" value="RHOMBOID-LIKE PROTEIN"/>
    <property type="match status" value="1"/>
</dbReference>
<dbReference type="GO" id="GO:0004252">
    <property type="term" value="F:serine-type endopeptidase activity"/>
    <property type="evidence" value="ECO:0007669"/>
    <property type="project" value="InterPro"/>
</dbReference>
<sequence length="184" mass="21277">MSFKYPTSFFPPVTTFLLTIQLILFLLTNLIFSKTVSCHICIMNGEWWRLLTSIFTHKDWHHFLSNCFCLYLLGIQLEKQIGRLRFTTIFFFTGFFGNIASYFLLPIHYVHSGASGAIFGLFGTQLYTFYMQYELTHKKAVLFFFFILFVLLSFTFINPSANPISHLFGLLTGGLLGVTLTKKQ</sequence>
<feature type="transmembrane region" description="Helical" evidence="8">
    <location>
        <begin position="84"/>
        <end position="103"/>
    </location>
</feature>
<keyword evidence="3 8" id="KW-0812">Transmembrane</keyword>
<dbReference type="Proteomes" id="UP000027822">
    <property type="component" value="Unassembled WGS sequence"/>
</dbReference>
<keyword evidence="11" id="KW-1185">Reference proteome</keyword>
<dbReference type="Gene3D" id="1.20.1540.10">
    <property type="entry name" value="Rhomboid-like"/>
    <property type="match status" value="1"/>
</dbReference>
<evidence type="ECO:0000256" key="6">
    <source>
        <dbReference type="ARBA" id="ARBA00022989"/>
    </source>
</evidence>
<evidence type="ECO:0000256" key="3">
    <source>
        <dbReference type="ARBA" id="ARBA00022692"/>
    </source>
</evidence>
<dbReference type="eggNOG" id="COG0705">
    <property type="taxonomic scope" value="Bacteria"/>
</dbReference>
<dbReference type="GO" id="GO:0006508">
    <property type="term" value="P:proteolysis"/>
    <property type="evidence" value="ECO:0007669"/>
    <property type="project" value="UniProtKB-KW"/>
</dbReference>
<protein>
    <submittedName>
        <fullName evidence="10">Rhomboid family protein</fullName>
    </submittedName>
</protein>
<dbReference type="Pfam" id="PF01694">
    <property type="entry name" value="Rhomboid"/>
    <property type="match status" value="1"/>
</dbReference>
<reference evidence="10 11" key="1">
    <citation type="submission" date="2014-06" db="EMBL/GenBank/DDBJ databases">
        <title>Draft genome sequence of Bacillus manliponensis JCM 15802 (MCCC 1A00708).</title>
        <authorList>
            <person name="Lai Q."/>
            <person name="Liu Y."/>
            <person name="Shao Z."/>
        </authorList>
    </citation>
    <scope>NUCLEOTIDE SEQUENCE [LARGE SCALE GENOMIC DNA]</scope>
    <source>
        <strain evidence="10 11">JCM 15802</strain>
    </source>
</reference>
<dbReference type="InterPro" id="IPR035952">
    <property type="entry name" value="Rhomboid-like_sf"/>
</dbReference>
<evidence type="ECO:0000256" key="2">
    <source>
        <dbReference type="ARBA" id="ARBA00022670"/>
    </source>
</evidence>
<dbReference type="SUPFAM" id="SSF144091">
    <property type="entry name" value="Rhomboid-like"/>
    <property type="match status" value="1"/>
</dbReference>
<dbReference type="GO" id="GO:0016020">
    <property type="term" value="C:membrane"/>
    <property type="evidence" value="ECO:0007669"/>
    <property type="project" value="UniProtKB-SubCell"/>
</dbReference>